<keyword evidence="4 6" id="KW-1133">Transmembrane helix</keyword>
<comment type="similarity">
    <text evidence="2">Belongs to the TMEM135 family.</text>
</comment>
<evidence type="ECO:0000256" key="3">
    <source>
        <dbReference type="ARBA" id="ARBA00022692"/>
    </source>
</evidence>
<dbReference type="InterPro" id="IPR031926">
    <property type="entry name" value="TMEM135_N"/>
</dbReference>
<evidence type="ECO:0000256" key="4">
    <source>
        <dbReference type="ARBA" id="ARBA00022989"/>
    </source>
</evidence>
<evidence type="ECO:0000256" key="6">
    <source>
        <dbReference type="SAM" id="Phobius"/>
    </source>
</evidence>
<dbReference type="Pfam" id="PF15982">
    <property type="entry name" value="TMEM135_C_rich"/>
    <property type="match status" value="1"/>
</dbReference>
<dbReference type="GO" id="GO:0012505">
    <property type="term" value="C:endomembrane system"/>
    <property type="evidence" value="ECO:0007669"/>
    <property type="project" value="UniProtKB-SubCell"/>
</dbReference>
<accession>A0A6B2L3R6</accession>
<feature type="domain" description="Transmembrane protein 135 N-terminal" evidence="7">
    <location>
        <begin position="1"/>
        <end position="104"/>
    </location>
</feature>
<feature type="transmembrane region" description="Helical" evidence="6">
    <location>
        <begin position="63"/>
        <end position="79"/>
    </location>
</feature>
<dbReference type="PANTHER" id="PTHR12459">
    <property type="entry name" value="TRANSMEMBRANE PROTEIN 135-RELATED"/>
    <property type="match status" value="1"/>
</dbReference>
<comment type="subcellular location">
    <subcellularLocation>
        <location evidence="1">Endomembrane system</location>
        <topology evidence="1">Multi-pass membrane protein</topology>
    </subcellularLocation>
</comment>
<organism evidence="8">
    <name type="scientific">Arcella intermedia</name>
    <dbReference type="NCBI Taxonomy" id="1963864"/>
    <lineage>
        <taxon>Eukaryota</taxon>
        <taxon>Amoebozoa</taxon>
        <taxon>Tubulinea</taxon>
        <taxon>Elardia</taxon>
        <taxon>Arcellinida</taxon>
        <taxon>Sphaerothecina</taxon>
        <taxon>Arcellidae</taxon>
        <taxon>Arcella</taxon>
    </lineage>
</organism>
<keyword evidence="5 6" id="KW-0472">Membrane</keyword>
<evidence type="ECO:0000256" key="1">
    <source>
        <dbReference type="ARBA" id="ARBA00004127"/>
    </source>
</evidence>
<protein>
    <recommendedName>
        <fullName evidence="7">Transmembrane protein 135 N-terminal domain-containing protein</fullName>
    </recommendedName>
</protein>
<feature type="transmembrane region" description="Helical" evidence="6">
    <location>
        <begin position="284"/>
        <end position="310"/>
    </location>
</feature>
<evidence type="ECO:0000259" key="7">
    <source>
        <dbReference type="Pfam" id="PF15982"/>
    </source>
</evidence>
<evidence type="ECO:0000256" key="2">
    <source>
        <dbReference type="ARBA" id="ARBA00008924"/>
    </source>
</evidence>
<reference evidence="8" key="1">
    <citation type="journal article" date="2020" name="J. Eukaryot. Microbiol.">
        <title>De novo Sequencing, Assembly and Annotation of the Transcriptome for the Free-Living Testate Amoeba Arcella intermedia.</title>
        <authorList>
            <person name="Ribeiro G.M."/>
            <person name="Porfirio-Sousa A.L."/>
            <person name="Maurer-Alcala X.X."/>
            <person name="Katz L.A."/>
            <person name="Lahr D.J.G."/>
        </authorList>
    </citation>
    <scope>NUCLEOTIDE SEQUENCE</scope>
</reference>
<evidence type="ECO:0000256" key="5">
    <source>
        <dbReference type="ARBA" id="ARBA00023136"/>
    </source>
</evidence>
<dbReference type="InterPro" id="IPR026749">
    <property type="entry name" value="Tmem135"/>
</dbReference>
<name>A0A6B2L3R6_9EUKA</name>
<keyword evidence="3 6" id="KW-0812">Transmembrane</keyword>
<sequence>MKAYAPLFLLTTLIHTKFRINLKTLVLKTFPLLMRSSLFLGVVASVFPLLVCMNSKVGNHSGPLYFLLPFISAFLGIIIEKPHRRRELAVYVANQAIELLYRMGTSRGFLPEIKNGREILFTVSFAILVYFHRHHRKVLANSVNQLLKVIVGVESEMDFLEERVSKIYFWYKNKFPRSLGFIFSEDENTAPNTRKCKHSYGCKTYAVVGFLKAFLLGFFVKTSFVFLPALLLGPHKILSNFSKLVSKVLVKSTLQFSLFWGIMSGGPRGTECFLRWIRGTDDGINSLLAGFVGGLSVVFFSSIDVAMYIASKAAESLFNELVERNVMKPVNHGEVLLFSLSTAALFYASAYEPHNLRRSYFSWLMKFSEGHWAHFYKAFTPVRLEAGVPDITAYNKWEKEFANEVISKYITPQQMAQHYS</sequence>
<dbReference type="EMBL" id="GIBP01002714">
    <property type="protein sequence ID" value="NDV31683.1"/>
    <property type="molecule type" value="Transcribed_RNA"/>
</dbReference>
<dbReference type="AlphaFoldDB" id="A0A6B2L3R6"/>
<evidence type="ECO:0000313" key="8">
    <source>
        <dbReference type="EMBL" id="NDV31683.1"/>
    </source>
</evidence>
<proteinExistence type="inferred from homology"/>
<dbReference type="PANTHER" id="PTHR12459:SF15">
    <property type="entry name" value="TRANSMEMBRANE PROTEIN 135"/>
    <property type="match status" value="1"/>
</dbReference>
<feature type="transmembrane region" description="Helical" evidence="6">
    <location>
        <begin position="32"/>
        <end position="51"/>
    </location>
</feature>
<feature type="transmembrane region" description="Helical" evidence="6">
    <location>
        <begin position="204"/>
        <end position="232"/>
    </location>
</feature>